<reference evidence="1" key="1">
    <citation type="journal article" date="2014" name="Front. Microbiol.">
        <title>High frequency of phylogenetically diverse reductive dehalogenase-homologous genes in deep subseafloor sedimentary metagenomes.</title>
        <authorList>
            <person name="Kawai M."/>
            <person name="Futagami T."/>
            <person name="Toyoda A."/>
            <person name="Takaki Y."/>
            <person name="Nishi S."/>
            <person name="Hori S."/>
            <person name="Arai W."/>
            <person name="Tsubouchi T."/>
            <person name="Morono Y."/>
            <person name="Uchiyama I."/>
            <person name="Ito T."/>
            <person name="Fujiyama A."/>
            <person name="Inagaki F."/>
            <person name="Takami H."/>
        </authorList>
    </citation>
    <scope>NUCLEOTIDE SEQUENCE</scope>
    <source>
        <strain evidence="1">Expedition CK06-06</strain>
    </source>
</reference>
<gene>
    <name evidence="1" type="ORF">S06H3_21604</name>
</gene>
<name>X1KJF2_9ZZZZ</name>
<protein>
    <submittedName>
        <fullName evidence="1">Uncharacterized protein</fullName>
    </submittedName>
</protein>
<dbReference type="AlphaFoldDB" id="X1KJF2"/>
<proteinExistence type="predicted"/>
<organism evidence="1">
    <name type="scientific">marine sediment metagenome</name>
    <dbReference type="NCBI Taxonomy" id="412755"/>
    <lineage>
        <taxon>unclassified sequences</taxon>
        <taxon>metagenomes</taxon>
        <taxon>ecological metagenomes</taxon>
    </lineage>
</organism>
<accession>X1KJF2</accession>
<sequence>LNSSTVIAGYSPDDMAGRHNQSSQFLKALPFYDTYFTTKSYNVDELKNLGCPNVKFIENAYDPYSTSDLKDEYKETFINNL</sequence>
<dbReference type="EMBL" id="BARV01011375">
    <property type="protein sequence ID" value="GAI07177.1"/>
    <property type="molecule type" value="Genomic_DNA"/>
</dbReference>
<comment type="caution">
    <text evidence="1">The sequence shown here is derived from an EMBL/GenBank/DDBJ whole genome shotgun (WGS) entry which is preliminary data.</text>
</comment>
<evidence type="ECO:0000313" key="1">
    <source>
        <dbReference type="EMBL" id="GAI07177.1"/>
    </source>
</evidence>
<feature type="non-terminal residue" evidence="1">
    <location>
        <position position="1"/>
    </location>
</feature>